<organism evidence="3 4">
    <name type="scientific">Allosediminivita pacifica</name>
    <dbReference type="NCBI Taxonomy" id="1267769"/>
    <lineage>
        <taxon>Bacteria</taxon>
        <taxon>Pseudomonadati</taxon>
        <taxon>Pseudomonadota</taxon>
        <taxon>Alphaproteobacteria</taxon>
        <taxon>Rhodobacterales</taxon>
        <taxon>Paracoccaceae</taxon>
        <taxon>Allosediminivita</taxon>
    </lineage>
</organism>
<feature type="compositionally biased region" description="Low complexity" evidence="1">
    <location>
        <begin position="442"/>
        <end position="461"/>
    </location>
</feature>
<feature type="compositionally biased region" description="Polar residues" evidence="1">
    <location>
        <begin position="338"/>
        <end position="365"/>
    </location>
</feature>
<sequence length="691" mass="70627">MDGRIQVLIAGPLRQWLKFGQLTRLDLRPVFTFLIPGFAAAAISILAVFNPVSSPEWLALLAATTGIAGLLSVLIFWLRRQLARRSYHDEIIGFAAFTRTLGAAERGIFAASQAGWVAAFLGLAAGAALAMPGYPILAAILCAFLIPAVSALPVALVRRASSDAGILSFVSPGAITAQNASAVDTVHFARGWRFNPRVRAAGFAVAAHGNGITPDALDFLAAMDSGGLLRPPLRNTIRDPRGYLVLRLRGLRPLGPAVFAMALLAWAFALILPDGVLPHIPGPTALYDNFLGPDAQEQEHPDPQNVANENHDPNGSNEGNSTTGNQDDAASASEDSGEPSSEAQGNGAGNDNSATQDGTRNNAPQDESGAGATDSSDSGAGAENNRNTESGTTPGSTEQGQSGDAQSGDEAGGASDGSGSESTASDAGQPSPADGAGQTGPQGQDAGPDAGEADDGTPGADDGQKATSGNQSGKPETPSEGADQNGDPSDGPQPSGVTGGSEGSDGGTNRPEAALDDTGQGTQTRSDASQERAESTNQGASQDVGANVDGRSREDLQPRSDEGLSEGSADGFEPGGHALQPDPAPPENGPRPAPSEIRDTPGDTESDSVVGDPAVTQEDAPERDVRVPIETLLPSEDELEVRQEGALFAEPGQSPPLISDRIAAPRDTPSDGAQPPPVHQSIPAWIADILD</sequence>
<keyword evidence="4" id="KW-1185">Reference proteome</keyword>
<keyword evidence="2" id="KW-1133">Transmembrane helix</keyword>
<comment type="caution">
    <text evidence="3">The sequence shown here is derived from an EMBL/GenBank/DDBJ whole genome shotgun (WGS) entry which is preliminary data.</text>
</comment>
<proteinExistence type="predicted"/>
<feature type="transmembrane region" description="Helical" evidence="2">
    <location>
        <begin position="57"/>
        <end position="78"/>
    </location>
</feature>
<keyword evidence="2" id="KW-0812">Transmembrane</keyword>
<feature type="compositionally biased region" description="Pro residues" evidence="1">
    <location>
        <begin position="582"/>
        <end position="593"/>
    </location>
</feature>
<name>A0A2T6A5B1_9RHOB</name>
<protein>
    <submittedName>
        <fullName evidence="3">Uncharacterized protein</fullName>
    </submittedName>
</protein>
<evidence type="ECO:0000256" key="1">
    <source>
        <dbReference type="SAM" id="MobiDB-lite"/>
    </source>
</evidence>
<reference evidence="3 4" key="1">
    <citation type="submission" date="2018-04" db="EMBL/GenBank/DDBJ databases">
        <title>Genomic Encyclopedia of Archaeal and Bacterial Type Strains, Phase II (KMG-II): from individual species to whole genera.</title>
        <authorList>
            <person name="Goeker M."/>
        </authorList>
    </citation>
    <scope>NUCLEOTIDE SEQUENCE [LARGE SCALE GENOMIC DNA]</scope>
    <source>
        <strain evidence="3 4">DSM 29329</strain>
    </source>
</reference>
<evidence type="ECO:0000313" key="4">
    <source>
        <dbReference type="Proteomes" id="UP000244069"/>
    </source>
</evidence>
<feature type="compositionally biased region" description="Basic and acidic residues" evidence="1">
    <location>
        <begin position="550"/>
        <end position="562"/>
    </location>
</feature>
<gene>
    <name evidence="3" type="ORF">C8N44_1401</name>
</gene>
<feature type="compositionally biased region" description="Low complexity" evidence="1">
    <location>
        <begin position="368"/>
        <end position="382"/>
    </location>
</feature>
<evidence type="ECO:0000313" key="3">
    <source>
        <dbReference type="EMBL" id="PTX39008.1"/>
    </source>
</evidence>
<feature type="region of interest" description="Disordered" evidence="1">
    <location>
        <begin position="288"/>
        <end position="627"/>
    </location>
</feature>
<accession>A0A2T6A5B1</accession>
<feature type="region of interest" description="Disordered" evidence="1">
    <location>
        <begin position="647"/>
        <end position="682"/>
    </location>
</feature>
<evidence type="ECO:0000256" key="2">
    <source>
        <dbReference type="SAM" id="Phobius"/>
    </source>
</evidence>
<feature type="compositionally biased region" description="Low complexity" evidence="1">
    <location>
        <begin position="417"/>
        <end position="428"/>
    </location>
</feature>
<keyword evidence="2" id="KW-0472">Membrane</keyword>
<dbReference type="RefSeq" id="WP_146178892.1">
    <property type="nucleotide sequence ID" value="NZ_BMEZ01000040.1"/>
</dbReference>
<dbReference type="Proteomes" id="UP000244069">
    <property type="component" value="Unassembled WGS sequence"/>
</dbReference>
<feature type="transmembrane region" description="Helical" evidence="2">
    <location>
        <begin position="254"/>
        <end position="272"/>
    </location>
</feature>
<feature type="compositionally biased region" description="Polar residues" evidence="1">
    <location>
        <begin position="384"/>
        <end position="401"/>
    </location>
</feature>
<dbReference type="EMBL" id="QBKN01000040">
    <property type="protein sequence ID" value="PTX39008.1"/>
    <property type="molecule type" value="Genomic_DNA"/>
</dbReference>
<feature type="compositionally biased region" description="Polar residues" evidence="1">
    <location>
        <begin position="465"/>
        <end position="474"/>
    </location>
</feature>
<feature type="compositionally biased region" description="Gly residues" evidence="1">
    <location>
        <begin position="497"/>
        <end position="506"/>
    </location>
</feature>
<dbReference type="AlphaFoldDB" id="A0A2T6A5B1"/>
<feature type="compositionally biased region" description="Low complexity" evidence="1">
    <location>
        <begin position="314"/>
        <end position="325"/>
    </location>
</feature>
<feature type="transmembrane region" description="Helical" evidence="2">
    <location>
        <begin position="136"/>
        <end position="157"/>
    </location>
</feature>
<feature type="transmembrane region" description="Helical" evidence="2">
    <location>
        <begin position="30"/>
        <end position="51"/>
    </location>
</feature>
<feature type="transmembrane region" description="Helical" evidence="2">
    <location>
        <begin position="108"/>
        <end position="130"/>
    </location>
</feature>